<name>A0ABM7WGA3_9ACTN</name>
<dbReference type="Gene3D" id="3.40.50.880">
    <property type="match status" value="1"/>
</dbReference>
<proteinExistence type="inferred from homology"/>
<keyword evidence="3" id="KW-0378">Hydrolase</keyword>
<evidence type="ECO:0000256" key="3">
    <source>
        <dbReference type="ARBA" id="ARBA00022801"/>
    </source>
</evidence>
<organism evidence="5 6">
    <name type="scientific">Raoultibacter timonensis</name>
    <dbReference type="NCBI Taxonomy" id="1907662"/>
    <lineage>
        <taxon>Bacteria</taxon>
        <taxon>Bacillati</taxon>
        <taxon>Actinomycetota</taxon>
        <taxon>Coriobacteriia</taxon>
        <taxon>Eggerthellales</taxon>
        <taxon>Eggerthellaceae</taxon>
        <taxon>Raoultibacter</taxon>
    </lineage>
</organism>
<dbReference type="PANTHER" id="PTHR20842:SF0">
    <property type="entry name" value="ALPHA-ASPARTYL DIPEPTIDASE"/>
    <property type="match status" value="1"/>
</dbReference>
<dbReference type="Proteomes" id="UP001320544">
    <property type="component" value="Chromosome"/>
</dbReference>
<dbReference type="EMBL" id="AP025564">
    <property type="protein sequence ID" value="BDE95218.1"/>
    <property type="molecule type" value="Genomic_DNA"/>
</dbReference>
<keyword evidence="6" id="KW-1185">Reference proteome</keyword>
<reference evidence="5 6" key="1">
    <citation type="submission" date="2022-01" db="EMBL/GenBank/DDBJ databases">
        <title>Novel bile acid biosynthetic pathways are enriched in the microbiome of centenarians.</title>
        <authorList>
            <person name="Sato Y."/>
            <person name="Atarashi K."/>
            <person name="Plichta R.D."/>
            <person name="Arai Y."/>
            <person name="Sasajima S."/>
            <person name="Kearney M.S."/>
            <person name="Suda W."/>
            <person name="Takeshita K."/>
            <person name="Sasaki T."/>
            <person name="Okamoto S."/>
            <person name="Skelly N.A."/>
            <person name="Okamura Y."/>
            <person name="Vlamakis H."/>
            <person name="Li Y."/>
            <person name="Tanoue T."/>
            <person name="Takei H."/>
            <person name="Nittono H."/>
            <person name="Narushima S."/>
            <person name="Irie J."/>
            <person name="Itoh H."/>
            <person name="Moriya K."/>
            <person name="Sugiura Y."/>
            <person name="Suematsu M."/>
            <person name="Moritoki N."/>
            <person name="Shibata S."/>
            <person name="Littman R.D."/>
            <person name="Fischbach A.M."/>
            <person name="Uwamino Y."/>
            <person name="Inoue T."/>
            <person name="Honda A."/>
            <person name="Hattori M."/>
            <person name="Murai T."/>
            <person name="Xavier J.R."/>
            <person name="Hirose N."/>
            <person name="Honda K."/>
        </authorList>
    </citation>
    <scope>NUCLEOTIDE SEQUENCE [LARGE SCALE GENOMIC DNA]</scope>
    <source>
        <strain evidence="5 6">CE91-St30</strain>
    </source>
</reference>
<evidence type="ECO:0000256" key="1">
    <source>
        <dbReference type="ARBA" id="ARBA00006534"/>
    </source>
</evidence>
<sequence>MKRMLLVSMFQNVSKTLRTAEPDLEGKTVAFVPTASKAERLGFFAKISKWVLRSMGLAVGELDVATVSYETAKTQLEAADIIYVSGGNTFYLLQELRRTGTDELLVREIDKGKLYVGESAGAIVVAPDIGYSAAMDSVEKAPGLDDYTGLGLVDFFVVPHCGNWEMGKAAEEILAAHADGLPLRAIDDNQAILVRGEAVEILGKDGMPLEKPR</sequence>
<keyword evidence="4" id="KW-0720">Serine protease</keyword>
<keyword evidence="2" id="KW-0645">Protease</keyword>
<dbReference type="SUPFAM" id="SSF52317">
    <property type="entry name" value="Class I glutamine amidotransferase-like"/>
    <property type="match status" value="1"/>
</dbReference>
<dbReference type="PANTHER" id="PTHR20842">
    <property type="entry name" value="PROTEASE S51 ALPHA-ASPARTYL DIPEPTIDASE"/>
    <property type="match status" value="1"/>
</dbReference>
<evidence type="ECO:0000256" key="2">
    <source>
        <dbReference type="ARBA" id="ARBA00022670"/>
    </source>
</evidence>
<accession>A0ABM7WGA3</accession>
<evidence type="ECO:0000256" key="4">
    <source>
        <dbReference type="ARBA" id="ARBA00022825"/>
    </source>
</evidence>
<dbReference type="InterPro" id="IPR029062">
    <property type="entry name" value="Class_I_gatase-like"/>
</dbReference>
<gene>
    <name evidence="5" type="ORF">CE91St30_05510</name>
</gene>
<protein>
    <submittedName>
        <fullName evidence="5">Peptidase Lmo0363</fullName>
    </submittedName>
</protein>
<dbReference type="Pfam" id="PF03575">
    <property type="entry name" value="Peptidase_S51"/>
    <property type="match status" value="1"/>
</dbReference>
<evidence type="ECO:0000313" key="6">
    <source>
        <dbReference type="Proteomes" id="UP001320544"/>
    </source>
</evidence>
<evidence type="ECO:0000313" key="5">
    <source>
        <dbReference type="EMBL" id="BDE95218.1"/>
    </source>
</evidence>
<dbReference type="RefSeq" id="WP_102379624.1">
    <property type="nucleotide sequence ID" value="NZ_AP025564.1"/>
</dbReference>
<comment type="similarity">
    <text evidence="1">Belongs to the peptidase S51 family.</text>
</comment>
<dbReference type="InterPro" id="IPR005320">
    <property type="entry name" value="Peptidase_S51"/>
</dbReference>